<evidence type="ECO:0000313" key="3">
    <source>
        <dbReference type="Proteomes" id="UP000293568"/>
    </source>
</evidence>
<evidence type="ECO:0000256" key="1">
    <source>
        <dbReference type="SAM" id="Phobius"/>
    </source>
</evidence>
<keyword evidence="3" id="KW-1185">Reference proteome</keyword>
<name>A0A4P6ETP3_9BACL</name>
<dbReference type="EMBL" id="CP035492">
    <property type="protein sequence ID" value="QAY66016.1"/>
    <property type="molecule type" value="Genomic_DNA"/>
</dbReference>
<gene>
    <name evidence="2" type="ORF">ET464_06045</name>
</gene>
<organism evidence="2 3">
    <name type="scientific">Paenibacillus protaetiae</name>
    <dbReference type="NCBI Taxonomy" id="2509456"/>
    <lineage>
        <taxon>Bacteria</taxon>
        <taxon>Bacillati</taxon>
        <taxon>Bacillota</taxon>
        <taxon>Bacilli</taxon>
        <taxon>Bacillales</taxon>
        <taxon>Paenibacillaceae</taxon>
        <taxon>Paenibacillus</taxon>
    </lineage>
</organism>
<reference evidence="2 3" key="1">
    <citation type="submission" date="2019-01" db="EMBL/GenBank/DDBJ databases">
        <title>Genome sequencing of strain FW100M-2.</title>
        <authorList>
            <person name="Heo J."/>
            <person name="Kim S.-J."/>
            <person name="Kim J.-S."/>
            <person name="Hong S.-B."/>
            <person name="Kwon S.-W."/>
        </authorList>
    </citation>
    <scope>NUCLEOTIDE SEQUENCE [LARGE SCALE GENOMIC DNA]</scope>
    <source>
        <strain evidence="2 3">FW100M-2</strain>
    </source>
</reference>
<dbReference type="KEGG" id="pprt:ET464_06045"/>
<keyword evidence="1" id="KW-0472">Membrane</keyword>
<keyword evidence="1" id="KW-1133">Transmembrane helix</keyword>
<dbReference type="Proteomes" id="UP000293568">
    <property type="component" value="Chromosome"/>
</dbReference>
<accession>A0A4P6ETP3</accession>
<proteinExistence type="predicted"/>
<protein>
    <submittedName>
        <fullName evidence="2">Uncharacterized protein</fullName>
    </submittedName>
</protein>
<dbReference type="OrthoDB" id="9805070at2"/>
<evidence type="ECO:0000313" key="2">
    <source>
        <dbReference type="EMBL" id="QAY66016.1"/>
    </source>
</evidence>
<dbReference type="AlphaFoldDB" id="A0A4P6ETP3"/>
<feature type="transmembrane region" description="Helical" evidence="1">
    <location>
        <begin position="204"/>
        <end position="222"/>
    </location>
</feature>
<keyword evidence="1" id="KW-0812">Transmembrane</keyword>
<sequence>MTQRSDFVMPAEAQDAYVLSPADVRNIRSYVQMKYAAMPQEKKAEIVADAVARIIHRQLPSFEEATKKRITAELIRNVVLEQQRPVRSEHILQVCLKLDWKSSPIMAPFQEWVLSKVQLAADKPCFVAAVEQMHKQEMREEEQTFQQCWPELKLLLEQEGAVPLAADEEAVKLPAQANVIPLPGLSLVPPLAEETGSPSKLRPYLYGFICLLLIAASLFYGWSLTLPSHEKLQPPVTLDKFKQADAQDGLPQELRYTDVDKQRLADYLAKRSSLLAQEPYLSAIIAVSKQFDIHPLLLFAITGQEQGFVPATHKQAEQIANNPFNVFHSWKEYNTNITDSAEIASRTIVRLSKGRPEGVDPFAWINREYAEDPNWSKGVRTIFAALKQEVETPH</sequence>